<evidence type="ECO:0000313" key="1">
    <source>
        <dbReference type="EMBL" id="XBT82396.1"/>
    </source>
</evidence>
<dbReference type="EMBL" id="CP157974">
    <property type="protein sequence ID" value="XBT82396.1"/>
    <property type="molecule type" value="Genomic_DNA"/>
</dbReference>
<name>A0AAU7R3R8_9ACTN</name>
<organism evidence="1">
    <name type="scientific">Micromonospora sp. HUAS YX12</name>
    <dbReference type="NCBI Taxonomy" id="3156396"/>
    <lineage>
        <taxon>Bacteria</taxon>
        <taxon>Bacillati</taxon>
        <taxon>Actinomycetota</taxon>
        <taxon>Actinomycetes</taxon>
        <taxon>Micromonosporales</taxon>
        <taxon>Micromonosporaceae</taxon>
        <taxon>Micromonospora</taxon>
    </lineage>
</organism>
<sequence>MAATVIFGPAPQAVAANNAAVSRPSTSVTTFATWVPWDGNEISALAKCESRRQYIAKTYNIKLSNLRCDRKDVGLPPCPVYRWILTVNADSFAARTTAAVHPADRPALALC</sequence>
<gene>
    <name evidence="1" type="ORF">ABIH81_02515</name>
</gene>
<protein>
    <submittedName>
        <fullName evidence="1">Uncharacterized protein</fullName>
    </submittedName>
</protein>
<accession>A0AAU7R3R8</accession>
<proteinExistence type="predicted"/>
<dbReference type="RefSeq" id="WP_349878830.1">
    <property type="nucleotide sequence ID" value="NZ_CP157974.1"/>
</dbReference>
<reference evidence="1" key="1">
    <citation type="submission" date="2024-06" db="EMBL/GenBank/DDBJ databases">
        <title>Micromonospora sp. strain HUAS YX12 genome sequences.</title>
        <authorList>
            <person name="Mo P."/>
        </authorList>
    </citation>
    <scope>NUCLEOTIDE SEQUENCE</scope>
    <source>
        <strain evidence="1">HUAS YX12</strain>
    </source>
</reference>
<dbReference type="AlphaFoldDB" id="A0AAU7R3R8"/>